<name>A0A927C0M1_9GAMM</name>
<accession>A0A927C0M1</accession>
<dbReference type="InterPro" id="IPR024487">
    <property type="entry name" value="CBP_BcsR"/>
</dbReference>
<reference evidence="1" key="1">
    <citation type="submission" date="2020-09" db="EMBL/GenBank/DDBJ databases">
        <authorList>
            <person name="Yoon J.-W."/>
        </authorList>
    </citation>
    <scope>NUCLEOTIDE SEQUENCE</scope>
    <source>
        <strain evidence="1">KMU-158</strain>
    </source>
</reference>
<sequence length="59" mass="6793">MVEPSHDIAFTYRSLQQDALPYHEIARRKDYQHALARWPLLQLLSKGTDLPSGAEEAEK</sequence>
<evidence type="ECO:0000313" key="2">
    <source>
        <dbReference type="Proteomes" id="UP000610558"/>
    </source>
</evidence>
<keyword evidence="2" id="KW-1185">Reference proteome</keyword>
<dbReference type="RefSeq" id="WP_190761905.1">
    <property type="nucleotide sequence ID" value="NZ_JACXLD010000001.1"/>
</dbReference>
<dbReference type="Proteomes" id="UP000610558">
    <property type="component" value="Unassembled WGS sequence"/>
</dbReference>
<dbReference type="AlphaFoldDB" id="A0A927C0M1"/>
<evidence type="ECO:0000313" key="1">
    <source>
        <dbReference type="EMBL" id="MBD2857682.1"/>
    </source>
</evidence>
<dbReference type="EMBL" id="JACXLD010000001">
    <property type="protein sequence ID" value="MBD2857682.1"/>
    <property type="molecule type" value="Genomic_DNA"/>
</dbReference>
<organism evidence="1 2">
    <name type="scientific">Spongiibacter pelagi</name>
    <dbReference type="NCBI Taxonomy" id="2760804"/>
    <lineage>
        <taxon>Bacteria</taxon>
        <taxon>Pseudomonadati</taxon>
        <taxon>Pseudomonadota</taxon>
        <taxon>Gammaproteobacteria</taxon>
        <taxon>Cellvibrionales</taxon>
        <taxon>Spongiibacteraceae</taxon>
        <taxon>Spongiibacter</taxon>
    </lineage>
</organism>
<protein>
    <recommendedName>
        <fullName evidence="3">Cellulose biosynthesis protein BcsR</fullName>
    </recommendedName>
</protein>
<dbReference type="Pfam" id="PF10945">
    <property type="entry name" value="CBP_BcsR"/>
    <property type="match status" value="1"/>
</dbReference>
<comment type="caution">
    <text evidence="1">The sequence shown here is derived from an EMBL/GenBank/DDBJ whole genome shotgun (WGS) entry which is preliminary data.</text>
</comment>
<proteinExistence type="predicted"/>
<gene>
    <name evidence="1" type="ORF">IB286_01595</name>
</gene>
<evidence type="ECO:0008006" key="3">
    <source>
        <dbReference type="Google" id="ProtNLM"/>
    </source>
</evidence>